<protein>
    <submittedName>
        <fullName evidence="2">Uroporphyrinogen III synthase</fullName>
        <ecNumber evidence="2">4.2.1.75</ecNumber>
    </submittedName>
</protein>
<dbReference type="Gene3D" id="3.40.50.10090">
    <property type="match status" value="2"/>
</dbReference>
<dbReference type="EC" id="4.2.1.75" evidence="2"/>
<feature type="domain" description="Tetrapyrrole biosynthesis uroporphyrinogen III synthase" evidence="1">
    <location>
        <begin position="107"/>
        <end position="293"/>
    </location>
</feature>
<dbReference type="CDD" id="cd06578">
    <property type="entry name" value="HemD"/>
    <property type="match status" value="1"/>
</dbReference>
<proteinExistence type="predicted"/>
<dbReference type="Proteomes" id="UP000253850">
    <property type="component" value="Chromosome"/>
</dbReference>
<dbReference type="Pfam" id="PF02602">
    <property type="entry name" value="HEM4"/>
    <property type="match status" value="1"/>
</dbReference>
<reference evidence="2 3" key="1">
    <citation type="submission" date="2018-07" db="EMBL/GenBank/DDBJ databases">
        <title>Complete genome of the Arcobacter bivalviorum type strain LMG 26154.</title>
        <authorList>
            <person name="Miller W.G."/>
            <person name="Yee E."/>
            <person name="Bono J.L."/>
        </authorList>
    </citation>
    <scope>NUCLEOTIDE SEQUENCE [LARGE SCALE GENOMIC DNA]</scope>
    <source>
        <strain evidence="2 3">LMG 26154</strain>
    </source>
</reference>
<sequence>MIMKIKKLIDSLNLIYYEYDPKSNIIKLDQNYCNSHTQREFTKITYYLSKKHIQFDVLPDRSIIVNGKNSIMSRIKRAIDSVAENFKNNRKNIFVLSNKKVKWAKNIPLFEIKFIPKEIKLEEYDALIFTSKNAIQSINSFNKSWKKIPSYVISPQSAKLVRSLNGNLEFVGKEKHGDKFALEIAEELKGKRVLYLRGEKTVSKLVDILRDLEVNCEEISIYENNFKKLEKKVKIPKGSKIIFSSPSTIEYFLKNFEWDNSFHAISIGQTTAKHFPKNIKPLIADDTSIEACVKKAIEIE</sequence>
<dbReference type="PANTHER" id="PTHR12390:SF0">
    <property type="entry name" value="UROPORPHYRINOGEN-III SYNTHASE"/>
    <property type="match status" value="1"/>
</dbReference>
<dbReference type="GO" id="GO:0006780">
    <property type="term" value="P:uroporphyrinogen III biosynthetic process"/>
    <property type="evidence" value="ECO:0007669"/>
    <property type="project" value="InterPro"/>
</dbReference>
<accession>A0AB33GHW3</accession>
<dbReference type="EMBL" id="CP031217">
    <property type="protein sequence ID" value="AXH13028.1"/>
    <property type="molecule type" value="Genomic_DNA"/>
</dbReference>
<gene>
    <name evidence="2" type="primary">hemD</name>
    <name evidence="2" type="ORF">ABIV_2053</name>
</gene>
<evidence type="ECO:0000313" key="3">
    <source>
        <dbReference type="Proteomes" id="UP000253850"/>
    </source>
</evidence>
<evidence type="ECO:0000313" key="2">
    <source>
        <dbReference type="EMBL" id="AXH13028.1"/>
    </source>
</evidence>
<dbReference type="InterPro" id="IPR039793">
    <property type="entry name" value="UROS/Hem4"/>
</dbReference>
<dbReference type="InterPro" id="IPR003754">
    <property type="entry name" value="4pyrrol_synth_uPrphyn_synth"/>
</dbReference>
<dbReference type="AlphaFoldDB" id="A0AB33GHW3"/>
<evidence type="ECO:0000259" key="1">
    <source>
        <dbReference type="Pfam" id="PF02602"/>
    </source>
</evidence>
<keyword evidence="2" id="KW-0456">Lyase</keyword>
<organism evidence="2 3">
    <name type="scientific">Halarcobacter bivalviorum</name>
    <dbReference type="NCBI Taxonomy" id="663364"/>
    <lineage>
        <taxon>Bacteria</taxon>
        <taxon>Pseudomonadati</taxon>
        <taxon>Campylobacterota</taxon>
        <taxon>Epsilonproteobacteria</taxon>
        <taxon>Campylobacterales</taxon>
        <taxon>Arcobacteraceae</taxon>
        <taxon>Halarcobacter</taxon>
    </lineage>
</organism>
<dbReference type="SUPFAM" id="SSF69618">
    <property type="entry name" value="HemD-like"/>
    <property type="match status" value="1"/>
</dbReference>
<dbReference type="GO" id="GO:0004852">
    <property type="term" value="F:uroporphyrinogen-III synthase activity"/>
    <property type="evidence" value="ECO:0007669"/>
    <property type="project" value="UniProtKB-EC"/>
</dbReference>
<dbReference type="GO" id="GO:0005829">
    <property type="term" value="C:cytosol"/>
    <property type="evidence" value="ECO:0007669"/>
    <property type="project" value="TreeGrafter"/>
</dbReference>
<dbReference type="InterPro" id="IPR036108">
    <property type="entry name" value="4pyrrol_syn_uPrphyn_synt_sf"/>
</dbReference>
<dbReference type="PANTHER" id="PTHR12390">
    <property type="entry name" value="UROPORPHYRINOGEN III SYNTHASE"/>
    <property type="match status" value="1"/>
</dbReference>
<name>A0AB33GHW3_9BACT</name>
<dbReference type="KEGG" id="hbv:ABIV_2053"/>